<protein>
    <submittedName>
        <fullName evidence="3">Uncharacterized protein</fullName>
    </submittedName>
</protein>
<accession>A0A1H9AIJ7</accession>
<organism evidence="3 4">
    <name type="scientific">Treponema bryantii</name>
    <dbReference type="NCBI Taxonomy" id="163"/>
    <lineage>
        <taxon>Bacteria</taxon>
        <taxon>Pseudomonadati</taxon>
        <taxon>Spirochaetota</taxon>
        <taxon>Spirochaetia</taxon>
        <taxon>Spirochaetales</taxon>
        <taxon>Treponemataceae</taxon>
        <taxon>Treponema</taxon>
    </lineage>
</organism>
<feature type="transmembrane region" description="Helical" evidence="2">
    <location>
        <begin position="248"/>
        <end position="273"/>
    </location>
</feature>
<dbReference type="RefSeq" id="WP_074640300.1">
    <property type="nucleotide sequence ID" value="NZ_FOFU01000001.1"/>
</dbReference>
<keyword evidence="1" id="KW-0175">Coiled coil</keyword>
<keyword evidence="4" id="KW-1185">Reference proteome</keyword>
<feature type="transmembrane region" description="Helical" evidence="2">
    <location>
        <begin position="218"/>
        <end position="236"/>
    </location>
</feature>
<evidence type="ECO:0000313" key="3">
    <source>
        <dbReference type="EMBL" id="SEP76213.1"/>
    </source>
</evidence>
<dbReference type="AlphaFoldDB" id="A0A1H9AIJ7"/>
<dbReference type="OrthoDB" id="9821986at2"/>
<evidence type="ECO:0000313" key="4">
    <source>
        <dbReference type="Proteomes" id="UP000182360"/>
    </source>
</evidence>
<evidence type="ECO:0000256" key="1">
    <source>
        <dbReference type="SAM" id="Coils"/>
    </source>
</evidence>
<keyword evidence="2" id="KW-0472">Membrane</keyword>
<gene>
    <name evidence="3" type="ORF">SAMN04487977_101343</name>
</gene>
<dbReference type="EMBL" id="FOFU01000001">
    <property type="protein sequence ID" value="SEP76213.1"/>
    <property type="molecule type" value="Genomic_DNA"/>
</dbReference>
<feature type="transmembrane region" description="Helical" evidence="2">
    <location>
        <begin position="303"/>
        <end position="322"/>
    </location>
</feature>
<name>A0A1H9AIJ7_9SPIR</name>
<proteinExistence type="predicted"/>
<keyword evidence="2" id="KW-1133">Transmembrane helix</keyword>
<dbReference type="Proteomes" id="UP000182360">
    <property type="component" value="Unassembled WGS sequence"/>
</dbReference>
<reference evidence="3 4" key="1">
    <citation type="submission" date="2016-10" db="EMBL/GenBank/DDBJ databases">
        <authorList>
            <person name="de Groot N.N."/>
        </authorList>
    </citation>
    <scope>NUCLEOTIDE SEQUENCE [LARGE SCALE GENOMIC DNA]</scope>
    <source>
        <strain evidence="3 4">B25</strain>
    </source>
</reference>
<sequence length="333" mass="36820">MKKFFSVLLSILFAVCLLFTLLLSVVRFNFSYSSITKMLSEMMKPVAAAPVAEDGLFHPEDIHYMLAGYEDYGEFDFSSVDLSSIDMTNMDVNAIVETYLEAAGIEVEPEFVAEVLASPDISEFVDKYVGEIVDYMTGTTQELNINPDDILNVLNKSIDMYEEHTGEVVDRTGMKEAVTNSVAEAKVQLEESLDQVKAENAETLSYLKKLDLLLSLKFYLLCICVCVVLALILFLINRNIFVWLKYVFLPCFIDGLILFIIAIAGSGILPGILKTVISQNQLPGGVYEGIWSIVAKLLSQMKIYGIISAVLGIALFVFGVSLDKKTSVAAAKE</sequence>
<feature type="coiled-coil region" evidence="1">
    <location>
        <begin position="175"/>
        <end position="202"/>
    </location>
</feature>
<evidence type="ECO:0000256" key="2">
    <source>
        <dbReference type="SAM" id="Phobius"/>
    </source>
</evidence>
<keyword evidence="2" id="KW-0812">Transmembrane</keyword>